<evidence type="ECO:0000313" key="2">
    <source>
        <dbReference type="EMBL" id="ADN50859.1"/>
    </source>
</evidence>
<dbReference type="AlphaFoldDB" id="E1QSZ2"/>
<dbReference type="HOGENOM" id="CLU_2191177_0_0_2"/>
<keyword evidence="1" id="KW-0472">Membrane</keyword>
<evidence type="ECO:0000313" key="3">
    <source>
        <dbReference type="Proteomes" id="UP000006681"/>
    </source>
</evidence>
<reference evidence="2 3" key="1">
    <citation type="journal article" date="2010" name="Stand. Genomic Sci.">
        <title>Complete genome sequence of Vulcanisaeta distributa type strain (IC-017).</title>
        <authorList>
            <person name="Mavromatis K."/>
            <person name="Sikorski J."/>
            <person name="Pabst E."/>
            <person name="Teshima H."/>
            <person name="Lapidus A."/>
            <person name="Lucas S."/>
            <person name="Nolan M."/>
            <person name="Glavina Del Rio T."/>
            <person name="Cheng J.F."/>
            <person name="Bruce D."/>
            <person name="Goodwin L."/>
            <person name="Pitluck S."/>
            <person name="Liolios K."/>
            <person name="Ivanova N."/>
            <person name="Mikhailova N."/>
            <person name="Pati A."/>
            <person name="Chen A."/>
            <person name="Palaniappan K."/>
            <person name="Land M."/>
            <person name="Hauser L."/>
            <person name="Chang Y.J."/>
            <person name="Jeffries C.D."/>
            <person name="Rohde M."/>
            <person name="Spring S."/>
            <person name="Goker M."/>
            <person name="Wirth R."/>
            <person name="Woyke T."/>
            <person name="Bristow J."/>
            <person name="Eisen J.A."/>
            <person name="Markowitz V."/>
            <person name="Hugenholtz P."/>
            <person name="Klenk H.P."/>
            <person name="Kyrpides N.C."/>
        </authorList>
    </citation>
    <scope>NUCLEOTIDE SEQUENCE [LARGE SCALE GENOMIC DNA]</scope>
    <source>
        <strain evidence="3">DSM 14429 / JCM 11212 / NBRC 100878 / IC-017</strain>
    </source>
</reference>
<keyword evidence="3" id="KW-1185">Reference proteome</keyword>
<proteinExistence type="predicted"/>
<keyword evidence="1" id="KW-0812">Transmembrane</keyword>
<dbReference type="STRING" id="572478.Vdis_1473"/>
<sequence length="109" mass="12246">MSFEYYYITVVSLVIFVVALLIGLIMNNRYYKAISEALTQVKEVESRGPLATMSGDFEVLMCPRCGYSKTIPYRVGDYVGKVVDEACPNDGEKLIVHAIYSSRPAEQYS</sequence>
<dbReference type="KEGG" id="vdi:Vdis_1473"/>
<organism evidence="2 3">
    <name type="scientific">Vulcanisaeta distributa (strain DSM 14429 / JCM 11212 / NBRC 100878 / IC-017)</name>
    <dbReference type="NCBI Taxonomy" id="572478"/>
    <lineage>
        <taxon>Archaea</taxon>
        <taxon>Thermoproteota</taxon>
        <taxon>Thermoprotei</taxon>
        <taxon>Thermoproteales</taxon>
        <taxon>Thermoproteaceae</taxon>
        <taxon>Vulcanisaeta</taxon>
    </lineage>
</organism>
<evidence type="ECO:0000256" key="1">
    <source>
        <dbReference type="SAM" id="Phobius"/>
    </source>
</evidence>
<feature type="transmembrane region" description="Helical" evidence="1">
    <location>
        <begin position="6"/>
        <end position="26"/>
    </location>
</feature>
<dbReference type="EMBL" id="CP002100">
    <property type="protein sequence ID" value="ADN50859.1"/>
    <property type="molecule type" value="Genomic_DNA"/>
</dbReference>
<dbReference type="Proteomes" id="UP000006681">
    <property type="component" value="Chromosome"/>
</dbReference>
<dbReference type="OrthoDB" id="1011at2157"/>
<accession>E1QSZ2</accession>
<dbReference type="GeneID" id="9752409"/>
<protein>
    <submittedName>
        <fullName evidence="2">Uncharacterized protein</fullName>
    </submittedName>
</protein>
<dbReference type="eggNOG" id="arCOG03770">
    <property type="taxonomic scope" value="Archaea"/>
</dbReference>
<gene>
    <name evidence="2" type="ordered locus">Vdis_1473</name>
</gene>
<keyword evidence="1" id="KW-1133">Transmembrane helix</keyword>
<reference evidence="3" key="2">
    <citation type="journal article" date="2010" name="Stand. Genomic Sci.">
        <title>Complete genome sequence of Vulcanisaeta distributa type strain (IC-017T).</title>
        <authorList>
            <person name="Mavromatis K."/>
            <person name="Sikorski J."/>
            <person name="Pabst E."/>
            <person name="Teshima H."/>
            <person name="Lapidus A."/>
            <person name="Lucas S."/>
            <person name="Nolan M."/>
            <person name="Glavina Del Rio T."/>
            <person name="Cheng J."/>
            <person name="Bruce D."/>
            <person name="Goodwin L."/>
            <person name="Pitluck S."/>
            <person name="Liolios K."/>
            <person name="Ivanova N."/>
            <person name="Mikhailova N."/>
            <person name="Pati A."/>
            <person name="Chen A."/>
            <person name="Palaniappan K."/>
            <person name="Land M."/>
            <person name="Hauser L."/>
            <person name="Chang Y."/>
            <person name="Jeffries C."/>
            <person name="Rohde M."/>
            <person name="Spring S."/>
            <person name="Goker M."/>
            <person name="Wirth R."/>
            <person name="Woyke T."/>
            <person name="Bristow J."/>
            <person name="Eisen J."/>
            <person name="Markowitz V."/>
            <person name="Hugenholtz P."/>
            <person name="Klenk H."/>
            <person name="Kyrpides N."/>
        </authorList>
    </citation>
    <scope>NUCLEOTIDE SEQUENCE [LARGE SCALE GENOMIC DNA]</scope>
    <source>
        <strain evidence="3">DSM 14429 / JCM 11212 / NBRC 100878 / IC-017</strain>
    </source>
</reference>
<name>E1QSZ2_VULDI</name>
<dbReference type="RefSeq" id="WP_013336584.1">
    <property type="nucleotide sequence ID" value="NC_014537.1"/>
</dbReference>